<proteinExistence type="predicted"/>
<protein>
    <submittedName>
        <fullName evidence="2">Uncharacterized protein</fullName>
    </submittedName>
</protein>
<evidence type="ECO:0000313" key="3">
    <source>
        <dbReference type="Proteomes" id="UP000075391"/>
    </source>
</evidence>
<evidence type="ECO:0000256" key="1">
    <source>
        <dbReference type="SAM" id="Phobius"/>
    </source>
</evidence>
<dbReference type="EMBL" id="LUKF01000006">
    <property type="protein sequence ID" value="KYG69799.1"/>
    <property type="molecule type" value="Genomic_DNA"/>
</dbReference>
<gene>
    <name evidence="2" type="ORF">AZI85_16245</name>
</gene>
<keyword evidence="1" id="KW-1133">Transmembrane helix</keyword>
<accession>A0A150WTH0</accession>
<feature type="transmembrane region" description="Helical" evidence="1">
    <location>
        <begin position="65"/>
        <end position="85"/>
    </location>
</feature>
<reference evidence="2 3" key="1">
    <citation type="submission" date="2016-03" db="EMBL/GenBank/DDBJ databases">
        <authorList>
            <person name="Ploux O."/>
        </authorList>
    </citation>
    <scope>NUCLEOTIDE SEQUENCE [LARGE SCALE GENOMIC DNA]</scope>
    <source>
        <strain evidence="2 3">BER2</strain>
    </source>
</reference>
<keyword evidence="1" id="KW-0472">Membrane</keyword>
<comment type="caution">
    <text evidence="2">The sequence shown here is derived from an EMBL/GenBank/DDBJ whole genome shotgun (WGS) entry which is preliminary data.</text>
</comment>
<dbReference type="Proteomes" id="UP000075391">
    <property type="component" value="Unassembled WGS sequence"/>
</dbReference>
<keyword evidence="1" id="KW-0812">Transmembrane</keyword>
<evidence type="ECO:0000313" key="2">
    <source>
        <dbReference type="EMBL" id="KYG69799.1"/>
    </source>
</evidence>
<feature type="transmembrane region" description="Helical" evidence="1">
    <location>
        <begin position="42"/>
        <end position="59"/>
    </location>
</feature>
<dbReference type="AlphaFoldDB" id="A0A150WTH0"/>
<sequence length="87" mass="9689">MAPAKASLRFHTLNLPPTQTLLENKITDFERGISKFLAGCRWLFYLLGGLVDCLFGFLVGLFFGFFVAINLLILIFCLGIGVSVFKI</sequence>
<name>A0A150WTH0_BDEBC</name>
<organism evidence="2 3">
    <name type="scientific">Bdellovibrio bacteriovorus</name>
    <dbReference type="NCBI Taxonomy" id="959"/>
    <lineage>
        <taxon>Bacteria</taxon>
        <taxon>Pseudomonadati</taxon>
        <taxon>Bdellovibrionota</taxon>
        <taxon>Bdellovibrionia</taxon>
        <taxon>Bdellovibrionales</taxon>
        <taxon>Pseudobdellovibrionaceae</taxon>
        <taxon>Bdellovibrio</taxon>
    </lineage>
</organism>